<dbReference type="InterPro" id="IPR021466">
    <property type="entry name" value="Put_rhamnosyl_transferase"/>
</dbReference>
<evidence type="ECO:0000313" key="1">
    <source>
        <dbReference type="EMBL" id="KKM14553.1"/>
    </source>
</evidence>
<gene>
    <name evidence="1" type="ORF">LCGC14_1704940</name>
</gene>
<name>A0A0F9JXE6_9ZZZZ</name>
<comment type="caution">
    <text evidence="1">The sequence shown here is derived from an EMBL/GenBank/DDBJ whole genome shotgun (WGS) entry which is preliminary data.</text>
</comment>
<dbReference type="EMBL" id="LAZR01015120">
    <property type="protein sequence ID" value="KKM14553.1"/>
    <property type="molecule type" value="Genomic_DNA"/>
</dbReference>
<reference evidence="1" key="1">
    <citation type="journal article" date="2015" name="Nature">
        <title>Complex archaea that bridge the gap between prokaryotes and eukaryotes.</title>
        <authorList>
            <person name="Spang A."/>
            <person name="Saw J.H."/>
            <person name="Jorgensen S.L."/>
            <person name="Zaremba-Niedzwiedzka K."/>
            <person name="Martijn J."/>
            <person name="Lind A.E."/>
            <person name="van Eijk R."/>
            <person name="Schleper C."/>
            <person name="Guy L."/>
            <person name="Ettema T.J."/>
        </authorList>
    </citation>
    <scope>NUCLEOTIDE SEQUENCE</scope>
</reference>
<sequence>MSKENKLDDAWLDRRQKIFKMYCGPSVKNQNTNNFEWVILVHTEVKMVKLKLV</sequence>
<protein>
    <submittedName>
        <fullName evidence="1">Uncharacterized protein</fullName>
    </submittedName>
</protein>
<dbReference type="Pfam" id="PF11316">
    <property type="entry name" value="Rhamno_transf"/>
    <property type="match status" value="1"/>
</dbReference>
<accession>A0A0F9JXE6</accession>
<dbReference type="AlphaFoldDB" id="A0A0F9JXE6"/>
<organism evidence="1">
    <name type="scientific">marine sediment metagenome</name>
    <dbReference type="NCBI Taxonomy" id="412755"/>
    <lineage>
        <taxon>unclassified sequences</taxon>
        <taxon>metagenomes</taxon>
        <taxon>ecological metagenomes</taxon>
    </lineage>
</organism>
<proteinExistence type="predicted"/>